<evidence type="ECO:0000313" key="2">
    <source>
        <dbReference type="EMBL" id="NJP38446.1"/>
    </source>
</evidence>
<dbReference type="AlphaFoldDB" id="A0A969PU60"/>
<feature type="transmembrane region" description="Helical" evidence="1">
    <location>
        <begin position="42"/>
        <end position="59"/>
    </location>
</feature>
<accession>A0A969PU60</accession>
<protein>
    <submittedName>
        <fullName evidence="2">Uncharacterized protein</fullName>
    </submittedName>
</protein>
<evidence type="ECO:0000256" key="1">
    <source>
        <dbReference type="SAM" id="Phobius"/>
    </source>
</evidence>
<keyword evidence="1" id="KW-0812">Transmembrane</keyword>
<dbReference type="Proteomes" id="UP000752012">
    <property type="component" value="Unassembled WGS sequence"/>
</dbReference>
<dbReference type="InterPro" id="IPR048136">
    <property type="entry name" value="STM3941-like"/>
</dbReference>
<dbReference type="EMBL" id="JAATHJ010000022">
    <property type="protein sequence ID" value="NJP38446.1"/>
    <property type="molecule type" value="Genomic_DNA"/>
</dbReference>
<keyword evidence="1" id="KW-0472">Membrane</keyword>
<dbReference type="NCBIfam" id="NF041635">
    <property type="entry name" value="STM3941_fam"/>
    <property type="match status" value="1"/>
</dbReference>
<gene>
    <name evidence="2" type="ORF">HCN83_12690</name>
</gene>
<feature type="transmembrane region" description="Helical" evidence="1">
    <location>
        <begin position="12"/>
        <end position="30"/>
    </location>
</feature>
<proteinExistence type="predicted"/>
<reference evidence="2 3" key="1">
    <citation type="submission" date="2020-03" db="EMBL/GenBank/DDBJ databases">
        <title>Assessment of the enzymatic potential of alkaline-tolerant lipase obtained from Bacillus luteus H11 (technogenic soil) for the bioremediation of saline soils contaminated with petroleum substances.</title>
        <authorList>
            <person name="Kalwasinska A."/>
        </authorList>
    </citation>
    <scope>NUCLEOTIDE SEQUENCE [LARGE SCALE GENOMIC DNA]</scope>
    <source>
        <strain evidence="2 3">H11</strain>
    </source>
</reference>
<comment type="caution">
    <text evidence="2">The sequence shown here is derived from an EMBL/GenBank/DDBJ whole genome shotgun (WGS) entry which is preliminary data.</text>
</comment>
<evidence type="ECO:0000313" key="3">
    <source>
        <dbReference type="Proteomes" id="UP000752012"/>
    </source>
</evidence>
<keyword evidence="1" id="KW-1133">Transmembrane helix</keyword>
<sequence>MSFTMQKTKLVLLTLGAWLFVAAGIFFYLSPEIGLTLLTEVLVFWIGVPFFTLAGLYAAKRLMIKKPAVILDSEGFVDQASAVGAGRVYWKEVESMFIFTYGGQRFLGVRLNETSGLEQRMSKRKAALLNLNRELTGAEASIHIPQTALSVKLESVLDDAKKRLQHIKRNT</sequence>
<name>A0A969PU60_9BACI</name>
<keyword evidence="3" id="KW-1185">Reference proteome</keyword>
<organism evidence="2 3">
    <name type="scientific">Alkalicoccus luteus</name>
    <dbReference type="NCBI Taxonomy" id="1237094"/>
    <lineage>
        <taxon>Bacteria</taxon>
        <taxon>Bacillati</taxon>
        <taxon>Bacillota</taxon>
        <taxon>Bacilli</taxon>
        <taxon>Bacillales</taxon>
        <taxon>Bacillaceae</taxon>
        <taxon>Alkalicoccus</taxon>
    </lineage>
</organism>